<dbReference type="Pfam" id="PF03916">
    <property type="entry name" value="NrfD"/>
    <property type="match status" value="1"/>
</dbReference>
<dbReference type="EMBL" id="BEHY01000004">
    <property type="protein sequence ID" value="GBD08128.1"/>
    <property type="molecule type" value="Genomic_DNA"/>
</dbReference>
<dbReference type="Proteomes" id="UP000236642">
    <property type="component" value="Unassembled WGS sequence"/>
</dbReference>
<keyword evidence="3" id="KW-1003">Cell membrane</keyword>
<feature type="transmembrane region" description="Helical" evidence="7">
    <location>
        <begin position="218"/>
        <end position="236"/>
    </location>
</feature>
<feature type="transmembrane region" description="Helical" evidence="7">
    <location>
        <begin position="261"/>
        <end position="284"/>
    </location>
</feature>
<feature type="transmembrane region" description="Helical" evidence="7">
    <location>
        <begin position="296"/>
        <end position="316"/>
    </location>
</feature>
<proteinExistence type="inferred from homology"/>
<dbReference type="GO" id="GO:0005886">
    <property type="term" value="C:plasma membrane"/>
    <property type="evidence" value="ECO:0007669"/>
    <property type="project" value="UniProtKB-SubCell"/>
</dbReference>
<evidence type="ECO:0000256" key="7">
    <source>
        <dbReference type="SAM" id="Phobius"/>
    </source>
</evidence>
<keyword evidence="4 7" id="KW-0812">Transmembrane</keyword>
<dbReference type="InterPro" id="IPR005614">
    <property type="entry name" value="NrfD-like"/>
</dbReference>
<accession>A0A2H5Y463</accession>
<feature type="transmembrane region" description="Helical" evidence="7">
    <location>
        <begin position="187"/>
        <end position="211"/>
    </location>
</feature>
<comment type="caution">
    <text evidence="8">The sequence shown here is derived from an EMBL/GenBank/DDBJ whole genome shotgun (WGS) entry which is preliminary data.</text>
</comment>
<comment type="similarity">
    <text evidence="2">Belongs to the NrfD family.</text>
</comment>
<evidence type="ECO:0000256" key="5">
    <source>
        <dbReference type="ARBA" id="ARBA00022989"/>
    </source>
</evidence>
<dbReference type="Gene3D" id="1.20.1630.10">
    <property type="entry name" value="Formate dehydrogenase/DMSO reductase domain"/>
    <property type="match status" value="1"/>
</dbReference>
<gene>
    <name evidence="8" type="primary">qrcD_1</name>
    <name evidence="8" type="ORF">HRbin22_00361</name>
</gene>
<organism evidence="8 9">
    <name type="scientific">Candidatus Thermoflexus japonica</name>
    <dbReference type="NCBI Taxonomy" id="2035417"/>
    <lineage>
        <taxon>Bacteria</taxon>
        <taxon>Bacillati</taxon>
        <taxon>Chloroflexota</taxon>
        <taxon>Thermoflexia</taxon>
        <taxon>Thermoflexales</taxon>
        <taxon>Thermoflexaceae</taxon>
        <taxon>Thermoflexus</taxon>
    </lineage>
</organism>
<comment type="subcellular location">
    <subcellularLocation>
        <location evidence="1">Cell membrane</location>
        <topology evidence="1">Multi-pass membrane protein</topology>
    </subcellularLocation>
</comment>
<reference evidence="9" key="1">
    <citation type="submission" date="2017-09" db="EMBL/GenBank/DDBJ databases">
        <title>Metaegenomics of thermophilic ammonia-oxidizing enrichment culture.</title>
        <authorList>
            <person name="Kato S."/>
            <person name="Suzuki K."/>
        </authorList>
    </citation>
    <scope>NUCLEOTIDE SEQUENCE [LARGE SCALE GENOMIC DNA]</scope>
</reference>
<feature type="transmembrane region" description="Helical" evidence="7">
    <location>
        <begin position="342"/>
        <end position="363"/>
    </location>
</feature>
<evidence type="ECO:0000256" key="2">
    <source>
        <dbReference type="ARBA" id="ARBA00008929"/>
    </source>
</evidence>
<evidence type="ECO:0000256" key="1">
    <source>
        <dbReference type="ARBA" id="ARBA00004651"/>
    </source>
</evidence>
<evidence type="ECO:0000313" key="8">
    <source>
        <dbReference type="EMBL" id="GBD08128.1"/>
    </source>
</evidence>
<feature type="transmembrane region" description="Helical" evidence="7">
    <location>
        <begin position="44"/>
        <end position="65"/>
    </location>
</feature>
<protein>
    <submittedName>
        <fullName evidence="8">Menaquinone reductase, integral membrane subunit</fullName>
    </submittedName>
</protein>
<dbReference type="PANTHER" id="PTHR34856:SF2">
    <property type="entry name" value="PROTEIN NRFD"/>
    <property type="match status" value="1"/>
</dbReference>
<name>A0A2H5Y463_9CHLR</name>
<evidence type="ECO:0000313" key="9">
    <source>
        <dbReference type="Proteomes" id="UP000236642"/>
    </source>
</evidence>
<keyword evidence="6 7" id="KW-0472">Membrane</keyword>
<keyword evidence="5 7" id="KW-1133">Transmembrane helix</keyword>
<sequence length="371" mass="40338">MNRTEKILWGIALVGFLAGIAGLIQRFTGGHTVAAYGTYVPWGLWVAVYTTLVGISIGSFLIAALGEGARIRALQPLTRIALLTAFAALAGGLLAIWLDLGHPLRFWKLFLSTNPTSIMGWMAWFYTAYGILLLVLIYLQWARPTSPLLRLLFGLGLALAVIFGGAEGALFGVVSAQALWESALVPIRFLIEGAASGMALVLFLAILLGYLEPESGRFLRWTLLGLLLTVAVLEWSEYSTTIYAGIPTKVESLRVVLFGPFWWVFWIFQIGLGLVAPIILLAFLGERKVWLGTAGGLIAFTSLSAKLNLVIPALVVPELEGLRMAFTGPGLSFDYFPTLSEWLLAVWVVSVAALIFLAAYRLLPAEQARHA</sequence>
<evidence type="ECO:0000256" key="6">
    <source>
        <dbReference type="ARBA" id="ARBA00023136"/>
    </source>
</evidence>
<dbReference type="InterPro" id="IPR052049">
    <property type="entry name" value="Electron_transfer_protein"/>
</dbReference>
<feature type="transmembrane region" description="Helical" evidence="7">
    <location>
        <begin position="151"/>
        <end position="175"/>
    </location>
</feature>
<evidence type="ECO:0000256" key="3">
    <source>
        <dbReference type="ARBA" id="ARBA00022475"/>
    </source>
</evidence>
<feature type="transmembrane region" description="Helical" evidence="7">
    <location>
        <begin position="77"/>
        <end position="98"/>
    </location>
</feature>
<feature type="transmembrane region" description="Helical" evidence="7">
    <location>
        <begin position="7"/>
        <end position="24"/>
    </location>
</feature>
<evidence type="ECO:0000256" key="4">
    <source>
        <dbReference type="ARBA" id="ARBA00022692"/>
    </source>
</evidence>
<feature type="transmembrane region" description="Helical" evidence="7">
    <location>
        <begin position="118"/>
        <end position="139"/>
    </location>
</feature>
<dbReference type="AlphaFoldDB" id="A0A2H5Y463"/>
<dbReference type="PANTHER" id="PTHR34856">
    <property type="entry name" value="PROTEIN NRFD"/>
    <property type="match status" value="1"/>
</dbReference>